<evidence type="ECO:0000256" key="3">
    <source>
        <dbReference type="ARBA" id="ARBA00022840"/>
    </source>
</evidence>
<dbReference type="InterPro" id="IPR003593">
    <property type="entry name" value="AAA+_ATPase"/>
</dbReference>
<organism evidence="5 6">
    <name type="scientific">candidate division WWE3 bacterium CG_4_10_14_0_2_um_filter_41_14</name>
    <dbReference type="NCBI Taxonomy" id="1975072"/>
    <lineage>
        <taxon>Bacteria</taxon>
        <taxon>Katanobacteria</taxon>
    </lineage>
</organism>
<dbReference type="InterPro" id="IPR017911">
    <property type="entry name" value="MacB-like_ATP-bd"/>
</dbReference>
<proteinExistence type="predicted"/>
<keyword evidence="1" id="KW-0813">Transport</keyword>
<dbReference type="GO" id="GO:0098796">
    <property type="term" value="C:membrane protein complex"/>
    <property type="evidence" value="ECO:0007669"/>
    <property type="project" value="UniProtKB-ARBA"/>
</dbReference>
<reference evidence="6" key="1">
    <citation type="submission" date="2017-09" db="EMBL/GenBank/DDBJ databases">
        <title>Depth-based differentiation of microbial function through sediment-hosted aquifers and enrichment of novel symbionts in the deep terrestrial subsurface.</title>
        <authorList>
            <person name="Probst A.J."/>
            <person name="Ladd B."/>
            <person name="Jarett J.K."/>
            <person name="Geller-Mcgrath D.E."/>
            <person name="Sieber C.M.K."/>
            <person name="Emerson J.B."/>
            <person name="Anantharaman K."/>
            <person name="Thomas B.C."/>
            <person name="Malmstrom R."/>
            <person name="Stieglmeier M."/>
            <person name="Klingl A."/>
            <person name="Woyke T."/>
            <person name="Ryan C.M."/>
            <person name="Banfield J.F."/>
        </authorList>
    </citation>
    <scope>NUCLEOTIDE SEQUENCE [LARGE SCALE GENOMIC DNA]</scope>
</reference>
<dbReference type="PANTHER" id="PTHR24220:SF86">
    <property type="entry name" value="ABC TRANSPORTER ABCH.1"/>
    <property type="match status" value="1"/>
</dbReference>
<dbReference type="EMBL" id="PFNL01000099">
    <property type="protein sequence ID" value="PIZ46423.1"/>
    <property type="molecule type" value="Genomic_DNA"/>
</dbReference>
<dbReference type="Gene3D" id="3.40.50.300">
    <property type="entry name" value="P-loop containing nucleotide triphosphate hydrolases"/>
    <property type="match status" value="1"/>
</dbReference>
<name>A0A2M7TJ78_UNCKA</name>
<dbReference type="Proteomes" id="UP000228920">
    <property type="component" value="Unassembled WGS sequence"/>
</dbReference>
<dbReference type="PROSITE" id="PS00211">
    <property type="entry name" value="ABC_TRANSPORTER_1"/>
    <property type="match status" value="1"/>
</dbReference>
<dbReference type="PANTHER" id="PTHR24220">
    <property type="entry name" value="IMPORT ATP-BINDING PROTEIN"/>
    <property type="match status" value="1"/>
</dbReference>
<evidence type="ECO:0000313" key="5">
    <source>
        <dbReference type="EMBL" id="PIZ46423.1"/>
    </source>
</evidence>
<dbReference type="CDD" id="cd03255">
    <property type="entry name" value="ABC_MJ0796_LolCDE_FtsE"/>
    <property type="match status" value="1"/>
</dbReference>
<dbReference type="InterPro" id="IPR003439">
    <property type="entry name" value="ABC_transporter-like_ATP-bd"/>
</dbReference>
<dbReference type="GO" id="GO:0016887">
    <property type="term" value="F:ATP hydrolysis activity"/>
    <property type="evidence" value="ECO:0007669"/>
    <property type="project" value="InterPro"/>
</dbReference>
<dbReference type="GO" id="GO:0005524">
    <property type="term" value="F:ATP binding"/>
    <property type="evidence" value="ECO:0007669"/>
    <property type="project" value="UniProtKB-KW"/>
</dbReference>
<dbReference type="InterPro" id="IPR027417">
    <property type="entry name" value="P-loop_NTPase"/>
</dbReference>
<keyword evidence="3 5" id="KW-0067">ATP-binding</keyword>
<comment type="caution">
    <text evidence="5">The sequence shown here is derived from an EMBL/GenBank/DDBJ whole genome shotgun (WGS) entry which is preliminary data.</text>
</comment>
<keyword evidence="2" id="KW-0547">Nucleotide-binding</keyword>
<dbReference type="GO" id="GO:0005886">
    <property type="term" value="C:plasma membrane"/>
    <property type="evidence" value="ECO:0007669"/>
    <property type="project" value="TreeGrafter"/>
</dbReference>
<evidence type="ECO:0000256" key="2">
    <source>
        <dbReference type="ARBA" id="ARBA00022741"/>
    </source>
</evidence>
<evidence type="ECO:0000259" key="4">
    <source>
        <dbReference type="PROSITE" id="PS50893"/>
    </source>
</evidence>
<dbReference type="InterPro" id="IPR015854">
    <property type="entry name" value="ABC_transpr_LolD-like"/>
</dbReference>
<dbReference type="PROSITE" id="PS50893">
    <property type="entry name" value="ABC_TRANSPORTER_2"/>
    <property type="match status" value="1"/>
</dbReference>
<dbReference type="SUPFAM" id="SSF52540">
    <property type="entry name" value="P-loop containing nucleoside triphosphate hydrolases"/>
    <property type="match status" value="1"/>
</dbReference>
<dbReference type="FunFam" id="3.40.50.300:FF:000032">
    <property type="entry name" value="Export ABC transporter ATP-binding protein"/>
    <property type="match status" value="1"/>
</dbReference>
<accession>A0A2M7TJ78</accession>
<sequence>MKLIELSNVGKVFSGTINVPVLFDINLTVEQGEFIAIKGPSGSGKSTLMNIIGLLDRPTSGTMKLEEKEITLDMSDKMLAHLRAAKIGFVFQSFNLLPRLSALENVLVPSTYGPTKKNTSSNKKRAEKFLESVGLTHRLNHKPNELSGGEKQRVAIARALINDPDLILADEPTGNLDSKSGQEVLSILTDLHRKGKTIIIITHDNTIASATNRVVLVKDGRIE</sequence>
<evidence type="ECO:0000313" key="6">
    <source>
        <dbReference type="Proteomes" id="UP000228920"/>
    </source>
</evidence>
<dbReference type="AlphaFoldDB" id="A0A2M7TJ78"/>
<dbReference type="GO" id="GO:0022857">
    <property type="term" value="F:transmembrane transporter activity"/>
    <property type="evidence" value="ECO:0007669"/>
    <property type="project" value="TreeGrafter"/>
</dbReference>
<gene>
    <name evidence="5" type="ORF">COY32_03240</name>
</gene>
<dbReference type="SMART" id="SM00382">
    <property type="entry name" value="AAA"/>
    <property type="match status" value="1"/>
</dbReference>
<protein>
    <submittedName>
        <fullName evidence="5">ABC transporter ATP-binding protein</fullName>
    </submittedName>
</protein>
<dbReference type="Pfam" id="PF00005">
    <property type="entry name" value="ABC_tran"/>
    <property type="match status" value="1"/>
</dbReference>
<feature type="domain" description="ABC transporter" evidence="4">
    <location>
        <begin position="4"/>
        <end position="223"/>
    </location>
</feature>
<dbReference type="InterPro" id="IPR017871">
    <property type="entry name" value="ABC_transporter-like_CS"/>
</dbReference>
<evidence type="ECO:0000256" key="1">
    <source>
        <dbReference type="ARBA" id="ARBA00022448"/>
    </source>
</evidence>